<dbReference type="InterPro" id="IPR036691">
    <property type="entry name" value="Endo/exonu/phosph_ase_sf"/>
</dbReference>
<feature type="region of interest" description="Disordered" evidence="1">
    <location>
        <begin position="959"/>
        <end position="1006"/>
    </location>
</feature>
<keyword evidence="4" id="KW-1185">Reference proteome</keyword>
<organism evidence="3 4">
    <name type="scientific">Lomentospora prolificans</name>
    <dbReference type="NCBI Taxonomy" id="41688"/>
    <lineage>
        <taxon>Eukaryota</taxon>
        <taxon>Fungi</taxon>
        <taxon>Dikarya</taxon>
        <taxon>Ascomycota</taxon>
        <taxon>Pezizomycotina</taxon>
        <taxon>Sordariomycetes</taxon>
        <taxon>Hypocreomycetidae</taxon>
        <taxon>Microascales</taxon>
        <taxon>Microascaceae</taxon>
        <taxon>Lomentospora</taxon>
    </lineage>
</organism>
<evidence type="ECO:0000313" key="4">
    <source>
        <dbReference type="Proteomes" id="UP000233524"/>
    </source>
</evidence>
<dbReference type="STRING" id="41688.A0A2N3NF81"/>
<feature type="compositionally biased region" description="Low complexity" evidence="1">
    <location>
        <begin position="336"/>
        <end position="346"/>
    </location>
</feature>
<dbReference type="Pfam" id="PF22669">
    <property type="entry name" value="Exo_endo_phos2"/>
    <property type="match status" value="2"/>
</dbReference>
<dbReference type="Pfam" id="PF21310">
    <property type="entry name" value="OCRL-like_ASH"/>
    <property type="match status" value="1"/>
</dbReference>
<sequence length="1055" mass="115594">MPSDPGPAPSIQSSHLSDPPENAHASTPLSLVRAVYDRRSEYVRPHRLRIKIGSWNVAACPGTDKDLASWFVDGKGVDPALSAVSTAGGSASDSTTILDPPTDEGDELRLVGGDKIGLYVLGLQEIVDLSLAKEAYNRMYSDNNPVDKWRLALEAAMPDGYQLVVAEQMSGILLLIYASPELVAAISDVSTVQVGTGLLGYMGNKGAISSRLVLGETTRLVFINSHLASGAEQTYLDRRCWDIGQVLSRTQFDPVNTAGAVDAESEKIGDEDFAFWFGDLNFRVDGLPGDDIRRLLWLHTQGQYDLSNKTEASSLDEGVIVMKPEGDADEEVTDRSVSPSPNSSFSGTEDTSLPDPDDFIPDPHEDPTSLQATLDSLLPHDQLLRLIKEKKVFHDGWREADITFLPTYKYDVGTVGLFDSSEKQRAPSWCDRVLYRTRRDLETHKQKEKDAEEARKRDEELKARGIDEAAEDDDVLFSYDPEFDGLKTQSFVTEFDYDEYDEGDNEALAADEVVPKAAFTDRIHMDMYTSHQRITSSDHKPVVSIFTLDYDAVVPELKAKVHAEVARELDRAENEGRPNITILVDRHNSASKSGHEPGSHGDAVEFGDVSFLSKQTCSLTVANTGGVPATFNFVDKPSIDEGNSSSKPPPKWLTFRFLATEGGEESGEQDLGKEVTLEPGETATVLLQALVDDITLAQSLNYGRASLEDVLVLRVTGGRDYFVPVHAHWLPTAFCRSIDELIRVPDGGIRSFISQSEPKITGAIPYDRDVKCAAPKELFKLTEALEKLLERALADENMLDDCIIPRDNPGWPFDKSSWKLKDDDSRATAKASLITALDTDAALIPALPVDLPALKNLEILSECLLLFLTSLTDGVIPSSLWPRLPQNLLNSSAGPDIEHTKTSILDVLSSLPNHNISFVFLATTLERLASELSPKPTSAEESSPSRLRGLSFRRVVRSATGGSASNTPVSNPSSSSAKPTESPPPRSSNAQVPSGPAPSARLQTRQKRFAAIFAPAVCRIGSDKPGASEKEKEKERKAAEEKRKVLMEMFMRREL</sequence>
<dbReference type="OrthoDB" id="7862313at2759"/>
<comment type="caution">
    <text evidence="3">The sequence shown here is derived from an EMBL/GenBank/DDBJ whole genome shotgun (WGS) entry which is preliminary data.</text>
</comment>
<feature type="compositionally biased region" description="Polar residues" evidence="1">
    <location>
        <begin position="935"/>
        <end position="945"/>
    </location>
</feature>
<protein>
    <recommendedName>
        <fullName evidence="2">Inositol polyphosphate-related phosphatase domain-containing protein</fullName>
    </recommendedName>
</protein>
<dbReference type="Gene3D" id="2.60.40.10">
    <property type="entry name" value="Immunoglobulins"/>
    <property type="match status" value="1"/>
</dbReference>
<dbReference type="InParanoid" id="A0A2N3NF81"/>
<proteinExistence type="predicted"/>
<name>A0A2N3NF81_9PEZI</name>
<evidence type="ECO:0000259" key="2">
    <source>
        <dbReference type="SMART" id="SM00128"/>
    </source>
</evidence>
<dbReference type="GO" id="GO:0046856">
    <property type="term" value="P:phosphatidylinositol dephosphorylation"/>
    <property type="evidence" value="ECO:0007669"/>
    <property type="project" value="InterPro"/>
</dbReference>
<dbReference type="Gene3D" id="3.60.10.10">
    <property type="entry name" value="Endonuclease/exonuclease/phosphatase"/>
    <property type="match status" value="1"/>
</dbReference>
<feature type="compositionally biased region" description="Low complexity" evidence="1">
    <location>
        <begin position="85"/>
        <end position="96"/>
    </location>
</feature>
<feature type="region of interest" description="Disordered" evidence="1">
    <location>
        <begin position="1020"/>
        <end position="1042"/>
    </location>
</feature>
<feature type="compositionally biased region" description="Basic and acidic residues" evidence="1">
    <location>
        <begin position="1026"/>
        <end position="1042"/>
    </location>
</feature>
<feature type="region of interest" description="Disordered" evidence="1">
    <location>
        <begin position="325"/>
        <end position="370"/>
    </location>
</feature>
<dbReference type="InterPro" id="IPR046985">
    <property type="entry name" value="IP5"/>
</dbReference>
<dbReference type="InterPro" id="IPR013783">
    <property type="entry name" value="Ig-like_fold"/>
</dbReference>
<accession>A0A2N3NF81</accession>
<dbReference type="SMART" id="SM00128">
    <property type="entry name" value="IPPc"/>
    <property type="match status" value="1"/>
</dbReference>
<feature type="compositionally biased region" description="Low complexity" evidence="1">
    <location>
        <begin position="963"/>
        <end position="980"/>
    </location>
</feature>
<feature type="region of interest" description="Disordered" evidence="1">
    <location>
        <begin position="1"/>
        <end position="25"/>
    </location>
</feature>
<feature type="region of interest" description="Disordered" evidence="1">
    <location>
        <begin position="85"/>
        <end position="104"/>
    </location>
</feature>
<feature type="region of interest" description="Disordered" evidence="1">
    <location>
        <begin position="932"/>
        <end position="951"/>
    </location>
</feature>
<dbReference type="GO" id="GO:0004439">
    <property type="term" value="F:phosphatidylinositol-4,5-bisphosphate 5-phosphatase activity"/>
    <property type="evidence" value="ECO:0007669"/>
    <property type="project" value="TreeGrafter"/>
</dbReference>
<evidence type="ECO:0000313" key="3">
    <source>
        <dbReference type="EMBL" id="PKS11094.1"/>
    </source>
</evidence>
<dbReference type="PANTHER" id="PTHR11200:SF300">
    <property type="entry name" value="TYPE II INOSITOL 1,4,5-TRISPHOSPHATE 5-PHOSPHATASE"/>
    <property type="match status" value="1"/>
</dbReference>
<dbReference type="PANTHER" id="PTHR11200">
    <property type="entry name" value="INOSITOL 5-PHOSPHATASE"/>
    <property type="match status" value="1"/>
</dbReference>
<feature type="region of interest" description="Disordered" evidence="1">
    <location>
        <begin position="443"/>
        <end position="465"/>
    </location>
</feature>
<dbReference type="SUPFAM" id="SSF56219">
    <property type="entry name" value="DNase I-like"/>
    <property type="match status" value="1"/>
</dbReference>
<dbReference type="InterPro" id="IPR000300">
    <property type="entry name" value="IPPc"/>
</dbReference>
<dbReference type="InterPro" id="IPR048869">
    <property type="entry name" value="OCRL-1_2_ASH"/>
</dbReference>
<reference evidence="3 4" key="1">
    <citation type="journal article" date="2017" name="G3 (Bethesda)">
        <title>First Draft Genome Sequence of the Pathogenic Fungus Lomentospora prolificans (Formerly Scedosporium prolificans).</title>
        <authorList>
            <person name="Luo R."/>
            <person name="Zimin A."/>
            <person name="Workman R."/>
            <person name="Fan Y."/>
            <person name="Pertea G."/>
            <person name="Grossman N."/>
            <person name="Wear M.P."/>
            <person name="Jia B."/>
            <person name="Miller H."/>
            <person name="Casadevall A."/>
            <person name="Timp W."/>
            <person name="Zhang S.X."/>
            <person name="Salzberg S.L."/>
        </authorList>
    </citation>
    <scope>NUCLEOTIDE SEQUENCE [LARGE SCALE GENOMIC DNA]</scope>
    <source>
        <strain evidence="3 4">JHH-5317</strain>
    </source>
</reference>
<dbReference type="VEuPathDB" id="FungiDB:jhhlp_002855"/>
<dbReference type="AlphaFoldDB" id="A0A2N3NF81"/>
<feature type="domain" description="Inositol polyphosphate-related phosphatase" evidence="2">
    <location>
        <begin position="46"/>
        <end position="467"/>
    </location>
</feature>
<dbReference type="EMBL" id="NLAX01000008">
    <property type="protein sequence ID" value="PKS11094.1"/>
    <property type="molecule type" value="Genomic_DNA"/>
</dbReference>
<dbReference type="Proteomes" id="UP000233524">
    <property type="component" value="Unassembled WGS sequence"/>
</dbReference>
<gene>
    <name evidence="3" type="ORF">jhhlp_002855</name>
</gene>
<evidence type="ECO:0000256" key="1">
    <source>
        <dbReference type="SAM" id="MobiDB-lite"/>
    </source>
</evidence>